<reference evidence="1" key="1">
    <citation type="submission" date="2014-11" db="EMBL/GenBank/DDBJ databases">
        <authorList>
            <person name="Amaro Gonzalez C."/>
        </authorList>
    </citation>
    <scope>NUCLEOTIDE SEQUENCE</scope>
</reference>
<name>A0A0E9Q1S8_ANGAN</name>
<evidence type="ECO:0000313" key="1">
    <source>
        <dbReference type="EMBL" id="JAH10719.1"/>
    </source>
</evidence>
<proteinExistence type="predicted"/>
<dbReference type="EMBL" id="GBXM01097858">
    <property type="protein sequence ID" value="JAH10719.1"/>
    <property type="molecule type" value="Transcribed_RNA"/>
</dbReference>
<dbReference type="AlphaFoldDB" id="A0A0E9Q1S8"/>
<accession>A0A0E9Q1S8</accession>
<organism evidence="1">
    <name type="scientific">Anguilla anguilla</name>
    <name type="common">European freshwater eel</name>
    <name type="synonym">Muraena anguilla</name>
    <dbReference type="NCBI Taxonomy" id="7936"/>
    <lineage>
        <taxon>Eukaryota</taxon>
        <taxon>Metazoa</taxon>
        <taxon>Chordata</taxon>
        <taxon>Craniata</taxon>
        <taxon>Vertebrata</taxon>
        <taxon>Euteleostomi</taxon>
        <taxon>Actinopterygii</taxon>
        <taxon>Neopterygii</taxon>
        <taxon>Teleostei</taxon>
        <taxon>Anguilliformes</taxon>
        <taxon>Anguillidae</taxon>
        <taxon>Anguilla</taxon>
    </lineage>
</organism>
<protein>
    <submittedName>
        <fullName evidence="1">Uncharacterized protein</fullName>
    </submittedName>
</protein>
<reference evidence="1" key="2">
    <citation type="journal article" date="2015" name="Fish Shellfish Immunol.">
        <title>Early steps in the European eel (Anguilla anguilla)-Vibrio vulnificus interaction in the gills: Role of the RtxA13 toxin.</title>
        <authorList>
            <person name="Callol A."/>
            <person name="Pajuelo D."/>
            <person name="Ebbesson L."/>
            <person name="Teles M."/>
            <person name="MacKenzie S."/>
            <person name="Amaro C."/>
        </authorList>
    </citation>
    <scope>NUCLEOTIDE SEQUENCE</scope>
</reference>
<sequence length="32" mass="3595">MLLATVLGYPAKTKAFQKLAVQCSQMSPQDYY</sequence>